<dbReference type="InterPro" id="IPR037045">
    <property type="entry name" value="S8pro/Inhibitor_I9_sf"/>
</dbReference>
<protein>
    <submittedName>
        <fullName evidence="10">S8 family peptidase</fullName>
    </submittedName>
</protein>
<dbReference type="PROSITE" id="PS00137">
    <property type="entry name" value="SUBTILASE_HIS"/>
    <property type="match status" value="1"/>
</dbReference>
<dbReference type="PANTHER" id="PTHR43806:SF11">
    <property type="entry name" value="CEREVISIN-RELATED"/>
    <property type="match status" value="1"/>
</dbReference>
<dbReference type="InterPro" id="IPR015919">
    <property type="entry name" value="Cadherin-like_sf"/>
</dbReference>
<evidence type="ECO:0000256" key="7">
    <source>
        <dbReference type="SAM" id="SignalP"/>
    </source>
</evidence>
<sequence>MGQVRMARLRRFGVPGLITALALGVLTPTAAAEGVVLGADRADAVKDSYIVVVRDSAAPRSASARTAAALTDKYGGSVTVAWQHAVNGFSARMTPAQARRLAADPAVATVEQDALVKISEDQLNPPSWGLDRVDQRNLPLDNKYSYGTGASNVTAYVIDTGVRVSHSTFEGRATWGTNTVDSNNTDCHGHGTHVAGTVGGKEYGVAKGVKVVAVKVLNCAGSGSNTGVISGVDWVTRNAVKPAVANMSLGGGAAASLDTAVRNSVAAGITYALASGNDNGNACNYSPARVTEGITVNASDRNDARASFSNFGTCTDIFAPGVGITSAWMTNDTSTNSISGTSMAAPHVAGAAAVWLANRPSDTPAQVQAGLIAASTPNKVTNPGTGSPNRLLNIDPGTPSNPVALPSPGNQAGTVGVATSVKVSATGGTAPYTWSGTGLPPGIAVGPSTTQSVAVEGTPTAAGTYNSSVTVKDGAGTTATATFTWTVSGGGGQLTLPSPGDQTGKVGVDTGVKLVVSGGTGPYTWTASGLPAGIALNPTDTDVAIIGGIPSAAGVFAVMVDVRDNTGAAASASFSWTIEGGGSLVLPNPGDQTGAVGVEAGVKLAVSGGAGPYAWSATGLPAGISLQPGDTDRAVLSGTPSAAGVFAVKVDVRDSSGASASASFSWTVTGGSCPPAQKVVNPGFESGATGWTSSVNVIGQHSAYPAHGGTWSAWLGGWGSVSNESFSQQVAVPAGCSSARLSFWLRVDSAETDPTAYDRMTVSVAGKTLATFSNLNEAGYREFSYSVAEFAGQTVTVRFASAEDESLQTSFLVDDVTLSVG</sequence>
<dbReference type="Gene3D" id="2.60.120.260">
    <property type="entry name" value="Galactose-binding domain-like"/>
    <property type="match status" value="1"/>
</dbReference>
<evidence type="ECO:0000313" key="11">
    <source>
        <dbReference type="Proteomes" id="UP000734823"/>
    </source>
</evidence>
<keyword evidence="11" id="KW-1185">Reference proteome</keyword>
<dbReference type="PROSITE" id="PS00136">
    <property type="entry name" value="SUBTILASE_ASP"/>
    <property type="match status" value="1"/>
</dbReference>
<feature type="domain" description="Inhibitor I9" evidence="9">
    <location>
        <begin position="48"/>
        <end position="118"/>
    </location>
</feature>
<evidence type="ECO:0000256" key="1">
    <source>
        <dbReference type="ARBA" id="ARBA00011073"/>
    </source>
</evidence>
<evidence type="ECO:0000256" key="2">
    <source>
        <dbReference type="ARBA" id="ARBA00022670"/>
    </source>
</evidence>
<dbReference type="InterPro" id="IPR013783">
    <property type="entry name" value="Ig-like_fold"/>
</dbReference>
<keyword evidence="3 5" id="KW-0378">Hydrolase</keyword>
<evidence type="ECO:0000259" key="8">
    <source>
        <dbReference type="Pfam" id="PF00082"/>
    </source>
</evidence>
<dbReference type="InterPro" id="IPR023827">
    <property type="entry name" value="Peptidase_S8_Asp-AS"/>
</dbReference>
<dbReference type="Gene3D" id="3.30.70.80">
    <property type="entry name" value="Peptidase S8 propeptide/proteinase inhibitor I9"/>
    <property type="match status" value="1"/>
</dbReference>
<dbReference type="SUPFAM" id="SSF52743">
    <property type="entry name" value="Subtilisin-like"/>
    <property type="match status" value="1"/>
</dbReference>
<dbReference type="InterPro" id="IPR023828">
    <property type="entry name" value="Peptidase_S8_Ser-AS"/>
</dbReference>
<comment type="caution">
    <text evidence="10">The sequence shown here is derived from an EMBL/GenBank/DDBJ whole genome shotgun (WGS) entry which is preliminary data.</text>
</comment>
<accession>A0ABR7LFL0</accession>
<dbReference type="PRINTS" id="PR00723">
    <property type="entry name" value="SUBTILISIN"/>
</dbReference>
<dbReference type="InterPro" id="IPR000209">
    <property type="entry name" value="Peptidase_S8/S53_dom"/>
</dbReference>
<evidence type="ECO:0000256" key="3">
    <source>
        <dbReference type="ARBA" id="ARBA00022801"/>
    </source>
</evidence>
<dbReference type="Gene3D" id="3.40.50.200">
    <property type="entry name" value="Peptidase S8/S53 domain"/>
    <property type="match status" value="1"/>
</dbReference>
<dbReference type="CDD" id="cd04077">
    <property type="entry name" value="Peptidases_S8_PCSK9_ProteinaseK_like"/>
    <property type="match status" value="1"/>
</dbReference>
<dbReference type="Pfam" id="PF00082">
    <property type="entry name" value="Peptidase_S8"/>
    <property type="match status" value="1"/>
</dbReference>
<proteinExistence type="inferred from homology"/>
<reference evidence="10 11" key="1">
    <citation type="submission" date="2020-06" db="EMBL/GenBank/DDBJ databases">
        <title>Actinokineospora xiongansis sp. nov., isolated from soil of Baiyangdian.</title>
        <authorList>
            <person name="Zhang X."/>
        </authorList>
    </citation>
    <scope>NUCLEOTIDE SEQUENCE [LARGE SCALE GENOMIC DNA]</scope>
    <source>
        <strain evidence="10 11">HBU206404</strain>
    </source>
</reference>
<dbReference type="Pfam" id="PF05922">
    <property type="entry name" value="Inhibitor_I9"/>
    <property type="match status" value="1"/>
</dbReference>
<keyword evidence="2 5" id="KW-0645">Protease</keyword>
<feature type="active site" description="Charge relay system" evidence="5">
    <location>
        <position position="159"/>
    </location>
</feature>
<feature type="active site" description="Charge relay system" evidence="5">
    <location>
        <position position="342"/>
    </location>
</feature>
<dbReference type="InterPro" id="IPR050131">
    <property type="entry name" value="Peptidase_S8_subtilisin-like"/>
</dbReference>
<dbReference type="PROSITE" id="PS00138">
    <property type="entry name" value="SUBTILASE_SER"/>
    <property type="match status" value="1"/>
</dbReference>
<dbReference type="PROSITE" id="PS51892">
    <property type="entry name" value="SUBTILASE"/>
    <property type="match status" value="1"/>
</dbReference>
<evidence type="ECO:0000259" key="9">
    <source>
        <dbReference type="Pfam" id="PF05922"/>
    </source>
</evidence>
<dbReference type="Proteomes" id="UP000734823">
    <property type="component" value="Unassembled WGS sequence"/>
</dbReference>
<feature type="active site" description="Charge relay system" evidence="5">
    <location>
        <position position="190"/>
    </location>
</feature>
<name>A0ABR7LFL0_9PSEU</name>
<dbReference type="InterPro" id="IPR022398">
    <property type="entry name" value="Peptidase_S8_His-AS"/>
</dbReference>
<evidence type="ECO:0000256" key="6">
    <source>
        <dbReference type="RuleBase" id="RU003355"/>
    </source>
</evidence>
<dbReference type="InterPro" id="IPR015500">
    <property type="entry name" value="Peptidase_S8_subtilisin-rel"/>
</dbReference>
<dbReference type="EMBL" id="JABVED010000030">
    <property type="protein sequence ID" value="MBC6451427.1"/>
    <property type="molecule type" value="Genomic_DNA"/>
</dbReference>
<dbReference type="Pfam" id="PF05345">
    <property type="entry name" value="He_PIG"/>
    <property type="match status" value="3"/>
</dbReference>
<dbReference type="InterPro" id="IPR010259">
    <property type="entry name" value="S8pro/Inhibitor_I9"/>
</dbReference>
<keyword evidence="4 5" id="KW-0720">Serine protease</keyword>
<dbReference type="SUPFAM" id="SSF49313">
    <property type="entry name" value="Cadherin-like"/>
    <property type="match status" value="1"/>
</dbReference>
<comment type="similarity">
    <text evidence="1 5 6">Belongs to the peptidase S8 family.</text>
</comment>
<keyword evidence="7" id="KW-0732">Signal</keyword>
<dbReference type="InterPro" id="IPR036852">
    <property type="entry name" value="Peptidase_S8/S53_dom_sf"/>
</dbReference>
<feature type="signal peptide" evidence="7">
    <location>
        <begin position="1"/>
        <end position="31"/>
    </location>
</feature>
<dbReference type="SUPFAM" id="SSF54897">
    <property type="entry name" value="Protease propeptides/inhibitors"/>
    <property type="match status" value="1"/>
</dbReference>
<feature type="domain" description="Peptidase S8/S53" evidence="8">
    <location>
        <begin position="153"/>
        <end position="378"/>
    </location>
</feature>
<dbReference type="InterPro" id="IPR034193">
    <property type="entry name" value="PCSK9_ProteinaseK-like"/>
</dbReference>
<dbReference type="Gene3D" id="2.60.40.10">
    <property type="entry name" value="Immunoglobulins"/>
    <property type="match status" value="3"/>
</dbReference>
<dbReference type="RefSeq" id="WP_187224502.1">
    <property type="nucleotide sequence ID" value="NZ_JABVED010000030.1"/>
</dbReference>
<dbReference type="PANTHER" id="PTHR43806">
    <property type="entry name" value="PEPTIDASE S8"/>
    <property type="match status" value="1"/>
</dbReference>
<evidence type="ECO:0000256" key="5">
    <source>
        <dbReference type="PROSITE-ProRule" id="PRU01240"/>
    </source>
</evidence>
<evidence type="ECO:0000256" key="4">
    <source>
        <dbReference type="ARBA" id="ARBA00022825"/>
    </source>
</evidence>
<gene>
    <name evidence="10" type="ORF">GPZ80_30130</name>
</gene>
<organism evidence="10 11">
    <name type="scientific">Actinokineospora xionganensis</name>
    <dbReference type="NCBI Taxonomy" id="2684470"/>
    <lineage>
        <taxon>Bacteria</taxon>
        <taxon>Bacillati</taxon>
        <taxon>Actinomycetota</taxon>
        <taxon>Actinomycetes</taxon>
        <taxon>Pseudonocardiales</taxon>
        <taxon>Pseudonocardiaceae</taxon>
        <taxon>Actinokineospora</taxon>
    </lineage>
</organism>
<evidence type="ECO:0000313" key="10">
    <source>
        <dbReference type="EMBL" id="MBC6451427.1"/>
    </source>
</evidence>
<feature type="chain" id="PRO_5046186592" evidence="7">
    <location>
        <begin position="32"/>
        <end position="821"/>
    </location>
</feature>